<gene>
    <name evidence="1" type="ORF">QTN47_18925</name>
</gene>
<reference evidence="1 2" key="1">
    <citation type="submission" date="2023-07" db="EMBL/GenBank/DDBJ databases">
        <authorList>
            <person name="Lian W.-H."/>
        </authorList>
    </citation>
    <scope>NUCLEOTIDE SEQUENCE [LARGE SCALE GENOMIC DNA]</scope>
    <source>
        <strain evidence="1 2">SYSU DXS3180</strain>
    </source>
</reference>
<dbReference type="RefSeq" id="WP_369330991.1">
    <property type="nucleotide sequence ID" value="NZ_JAULBC010000006.1"/>
</dbReference>
<proteinExistence type="predicted"/>
<name>A0ABV3ZJ43_9BACT</name>
<evidence type="ECO:0000313" key="1">
    <source>
        <dbReference type="EMBL" id="MEX6689585.1"/>
    </source>
</evidence>
<protein>
    <submittedName>
        <fullName evidence="1">Uncharacterized protein</fullName>
    </submittedName>
</protein>
<comment type="caution">
    <text evidence="1">The sequence shown here is derived from an EMBL/GenBank/DDBJ whole genome shotgun (WGS) entry which is preliminary data.</text>
</comment>
<dbReference type="EMBL" id="JAULBC010000006">
    <property type="protein sequence ID" value="MEX6689585.1"/>
    <property type="molecule type" value="Genomic_DNA"/>
</dbReference>
<dbReference type="Proteomes" id="UP001560573">
    <property type="component" value="Unassembled WGS sequence"/>
</dbReference>
<evidence type="ECO:0000313" key="2">
    <source>
        <dbReference type="Proteomes" id="UP001560573"/>
    </source>
</evidence>
<organism evidence="1 2">
    <name type="scientific">Danxiaibacter flavus</name>
    <dbReference type="NCBI Taxonomy" id="3049108"/>
    <lineage>
        <taxon>Bacteria</taxon>
        <taxon>Pseudomonadati</taxon>
        <taxon>Bacteroidota</taxon>
        <taxon>Chitinophagia</taxon>
        <taxon>Chitinophagales</taxon>
        <taxon>Chitinophagaceae</taxon>
        <taxon>Danxiaibacter</taxon>
    </lineage>
</organism>
<sequence>MTSQGECRYCKKTFKKTSISRHLIAELKQRGQQKKEKAGKSFLVKVEPDKKYYGASGFFLFLWLDGDDTMDNIDMFLRDIWLDCCGHLSAFYKPVQRNKSENQEIHSLMELLESGDEALLEKLMEDNSGEIPFEEKAKDILYKDLQLKYQYDFGTTTYLTVTVVEELAFAAVDNEVLLSRNEPLEILCSVCRKEPAVKICSADWGLFCGKCAKKHAKECEEFDDYGKLPVVNSPRMGCCGYDGGRIDTKRDGFFKKR</sequence>
<accession>A0ABV3ZJ43</accession>
<keyword evidence="2" id="KW-1185">Reference proteome</keyword>